<evidence type="ECO:0000313" key="1">
    <source>
        <dbReference type="EMBL" id="UVQ73296.1"/>
    </source>
</evidence>
<keyword evidence="2" id="KW-1185">Reference proteome</keyword>
<name>A0ABY5T5X6_9BACE</name>
<organism evidence="1 2">
    <name type="scientific">Bacteroides faecis</name>
    <dbReference type="NCBI Taxonomy" id="674529"/>
    <lineage>
        <taxon>Bacteria</taxon>
        <taxon>Pseudomonadati</taxon>
        <taxon>Bacteroidota</taxon>
        <taxon>Bacteroidia</taxon>
        <taxon>Bacteroidales</taxon>
        <taxon>Bacteroidaceae</taxon>
        <taxon>Bacteroides</taxon>
    </lineage>
</organism>
<gene>
    <name evidence="1" type="ORF">NXY30_20010</name>
</gene>
<dbReference type="Proteomes" id="UP001060104">
    <property type="component" value="Chromosome"/>
</dbReference>
<protein>
    <recommendedName>
        <fullName evidence="3">Transcriptional regulator</fullName>
    </recommendedName>
</protein>
<proteinExistence type="predicted"/>
<accession>A0ABY5T5X6</accession>
<dbReference type="EMBL" id="CP103141">
    <property type="protein sequence ID" value="UVQ73296.1"/>
    <property type="molecule type" value="Genomic_DNA"/>
</dbReference>
<sequence length="52" mass="6038">MRKNDRVKVKNDPSGVIWTIVEIKGDYAYCMVLDYNGTRKGTFRLEDLELAD</sequence>
<evidence type="ECO:0008006" key="3">
    <source>
        <dbReference type="Google" id="ProtNLM"/>
    </source>
</evidence>
<dbReference type="RefSeq" id="WP_258902689.1">
    <property type="nucleotide sequence ID" value="NZ_CP103141.1"/>
</dbReference>
<evidence type="ECO:0000313" key="2">
    <source>
        <dbReference type="Proteomes" id="UP001060104"/>
    </source>
</evidence>
<reference evidence="1" key="1">
    <citation type="submission" date="2022-08" db="EMBL/GenBank/DDBJ databases">
        <title>Genome Sequencing of Bacteroides fragilis Group Isolates with Nanopore Technology.</title>
        <authorList>
            <person name="Tisza M.J."/>
            <person name="Smith D."/>
            <person name="Dekker J.P."/>
        </authorList>
    </citation>
    <scope>NUCLEOTIDE SEQUENCE</scope>
    <source>
        <strain evidence="1">BFG-527</strain>
    </source>
</reference>